<dbReference type="Pfam" id="PF02875">
    <property type="entry name" value="Mur_ligase_C"/>
    <property type="match status" value="1"/>
</dbReference>
<evidence type="ECO:0000256" key="3">
    <source>
        <dbReference type="ARBA" id="ARBA00022840"/>
    </source>
</evidence>
<evidence type="ECO:0000256" key="1">
    <source>
        <dbReference type="ARBA" id="ARBA00022598"/>
    </source>
</evidence>
<dbReference type="AlphaFoldDB" id="A0A383E4Z0"/>
<dbReference type="GO" id="GO:0016881">
    <property type="term" value="F:acid-amino acid ligase activity"/>
    <property type="evidence" value="ECO:0007669"/>
    <property type="project" value="InterPro"/>
</dbReference>
<dbReference type="InterPro" id="IPR051046">
    <property type="entry name" value="MurCDEF_CellWall_CoF430Synth"/>
</dbReference>
<protein>
    <recommendedName>
        <fullName evidence="4">Mur ligase C-terminal domain-containing protein</fullName>
    </recommendedName>
</protein>
<feature type="non-terminal residue" evidence="5">
    <location>
        <position position="1"/>
    </location>
</feature>
<dbReference type="PANTHER" id="PTHR43024:SF1">
    <property type="entry name" value="UDP-N-ACETYLMURAMOYL-TRIPEPTIDE--D-ALANYL-D-ALANINE LIGASE"/>
    <property type="match status" value="1"/>
</dbReference>
<dbReference type="GO" id="GO:0005524">
    <property type="term" value="F:ATP binding"/>
    <property type="evidence" value="ECO:0007669"/>
    <property type="project" value="UniProtKB-KW"/>
</dbReference>
<organism evidence="5">
    <name type="scientific">marine metagenome</name>
    <dbReference type="NCBI Taxonomy" id="408172"/>
    <lineage>
        <taxon>unclassified sequences</taxon>
        <taxon>metagenomes</taxon>
        <taxon>ecological metagenomes</taxon>
    </lineage>
</organism>
<evidence type="ECO:0000256" key="2">
    <source>
        <dbReference type="ARBA" id="ARBA00022741"/>
    </source>
</evidence>
<evidence type="ECO:0000259" key="4">
    <source>
        <dbReference type="Pfam" id="PF02875"/>
    </source>
</evidence>
<dbReference type="InterPro" id="IPR004101">
    <property type="entry name" value="Mur_ligase_C"/>
</dbReference>
<dbReference type="EMBL" id="UINC01222921">
    <property type="protein sequence ID" value="SVE51902.1"/>
    <property type="molecule type" value="Genomic_DNA"/>
</dbReference>
<reference evidence="5" key="1">
    <citation type="submission" date="2018-05" db="EMBL/GenBank/DDBJ databases">
        <authorList>
            <person name="Lanie J.A."/>
            <person name="Ng W.-L."/>
            <person name="Kazmierczak K.M."/>
            <person name="Andrzejewski T.M."/>
            <person name="Davidsen T.M."/>
            <person name="Wayne K.J."/>
            <person name="Tettelin H."/>
            <person name="Glass J.I."/>
            <person name="Rusch D."/>
            <person name="Podicherti R."/>
            <person name="Tsui H.-C.T."/>
            <person name="Winkler M.E."/>
        </authorList>
    </citation>
    <scope>NUCLEOTIDE SEQUENCE</scope>
</reference>
<dbReference type="PANTHER" id="PTHR43024">
    <property type="entry name" value="UDP-N-ACETYLMURAMOYL-TRIPEPTIDE--D-ALANYL-D-ALANINE LIGASE"/>
    <property type="match status" value="1"/>
</dbReference>
<accession>A0A383E4Z0</accession>
<proteinExistence type="predicted"/>
<dbReference type="InterPro" id="IPR036615">
    <property type="entry name" value="Mur_ligase_C_dom_sf"/>
</dbReference>
<keyword evidence="3" id="KW-0067">ATP-binding</keyword>
<dbReference type="SUPFAM" id="SSF53244">
    <property type="entry name" value="MurD-like peptide ligases, peptide-binding domain"/>
    <property type="match status" value="1"/>
</dbReference>
<gene>
    <name evidence="5" type="ORF">METZ01_LOCUS504756</name>
</gene>
<dbReference type="Gene3D" id="3.90.190.20">
    <property type="entry name" value="Mur ligase, C-terminal domain"/>
    <property type="match status" value="1"/>
</dbReference>
<evidence type="ECO:0000313" key="5">
    <source>
        <dbReference type="EMBL" id="SVE51902.1"/>
    </source>
</evidence>
<sequence>KEGLEKTTTEKGRLELLESDSFTILDDSYNANPHSMKAAIDTLQSFSGEKIAVLGSMAELGANSRVLHQEIGEYASQAGLDKLYTIGKDSKHYNGELFPDIESLYNQLNECHLGATILIKGSRMMKLDELVDILSKTSISS</sequence>
<keyword evidence="2" id="KW-0547">Nucleotide-binding</keyword>
<feature type="domain" description="Mur ligase C-terminal" evidence="4">
    <location>
        <begin position="12"/>
        <end position="123"/>
    </location>
</feature>
<keyword evidence="1" id="KW-0436">Ligase</keyword>
<name>A0A383E4Z0_9ZZZZ</name>